<dbReference type="VEuPathDB" id="MicrosporidiaDB:NBO_16g0035"/>
<dbReference type="HOGENOM" id="CLU_903428_0_0_1"/>
<evidence type="ECO:0000313" key="2">
    <source>
        <dbReference type="EMBL" id="EOB14749.1"/>
    </source>
</evidence>
<organism evidence="2 3">
    <name type="scientific">Nosema bombycis (strain CQ1 / CVCC 102059)</name>
    <name type="common">Microsporidian parasite</name>
    <name type="synonym">Pebrine of silkworm</name>
    <dbReference type="NCBI Taxonomy" id="578461"/>
    <lineage>
        <taxon>Eukaryota</taxon>
        <taxon>Fungi</taxon>
        <taxon>Fungi incertae sedis</taxon>
        <taxon>Microsporidia</taxon>
        <taxon>Nosematidae</taxon>
        <taxon>Nosema</taxon>
    </lineage>
</organism>
<dbReference type="InterPro" id="IPR036322">
    <property type="entry name" value="WD40_repeat_dom_sf"/>
</dbReference>
<dbReference type="AlphaFoldDB" id="R0M9U9"/>
<sequence>MPHVNFNLNLTKSLSFQGDPIQVVKQDPSTLLLGVGFSNGIISLVNQNDIFSKSIHSLPILSLDWLVNGKICLSVDSPEIIIYDPLKDNISFIKKESNLKGIRSISPYEILGWYRNGSTEIIDIRENRKGVVFNKKNYGTGGSKKVGGSSNRGNGKGGSSNRGNSNPKVNIPKSSTIPSLITSANINKINNNLIYTTSVPGTSLNIWDKRYTSRGEFVCTSKQILNSHTLDFEFINGSIVVMDNIGKIYKVSETGEYIGECISKGRVGNGGSGVGNSEERVDTNISNTSSSCISFNPLFNSLFISNPNGLYSFTNRFTKLLNGPFLGCTGVKEKLFVYTKNEIKEYRIKPYLSPGEY</sequence>
<reference evidence="2 3" key="1">
    <citation type="journal article" date="2013" name="BMC Genomics">
        <title>Comparative genomics of parasitic silkworm microsporidia reveal an association between genome expansion and host adaptation.</title>
        <authorList>
            <person name="Pan G."/>
            <person name="Xu J."/>
            <person name="Li T."/>
            <person name="Xia Q."/>
            <person name="Liu S.L."/>
            <person name="Zhang G."/>
            <person name="Li S."/>
            <person name="Li C."/>
            <person name="Liu H."/>
            <person name="Yang L."/>
            <person name="Liu T."/>
            <person name="Zhang X."/>
            <person name="Wu Z."/>
            <person name="Fan W."/>
            <person name="Dang X."/>
            <person name="Xiang H."/>
            <person name="Tao M."/>
            <person name="Li Y."/>
            <person name="Hu J."/>
            <person name="Li Z."/>
            <person name="Lin L."/>
            <person name="Luo J."/>
            <person name="Geng L."/>
            <person name="Wang L."/>
            <person name="Long M."/>
            <person name="Wan Y."/>
            <person name="He N."/>
            <person name="Zhang Z."/>
            <person name="Lu C."/>
            <person name="Keeling P.J."/>
            <person name="Wang J."/>
            <person name="Xiang Z."/>
            <person name="Zhou Z."/>
        </authorList>
    </citation>
    <scope>NUCLEOTIDE SEQUENCE [LARGE SCALE GENOMIC DNA]</scope>
    <source>
        <strain evidence="3">CQ1 / CVCC 102059</strain>
    </source>
</reference>
<proteinExistence type="predicted"/>
<evidence type="ECO:0000256" key="1">
    <source>
        <dbReference type="SAM" id="MobiDB-lite"/>
    </source>
</evidence>
<accession>R0M9U9</accession>
<dbReference type="SUPFAM" id="SSF50978">
    <property type="entry name" value="WD40 repeat-like"/>
    <property type="match status" value="1"/>
</dbReference>
<dbReference type="STRING" id="578461.R0M9U9"/>
<dbReference type="OrthoDB" id="2189754at2759"/>
<feature type="region of interest" description="Disordered" evidence="1">
    <location>
        <begin position="142"/>
        <end position="174"/>
    </location>
</feature>
<name>R0M9U9_NOSB1</name>
<gene>
    <name evidence="2" type="ORF">NBO_16g0035</name>
</gene>
<dbReference type="Proteomes" id="UP000016927">
    <property type="component" value="Unassembled WGS sequence"/>
</dbReference>
<dbReference type="EMBL" id="KB908924">
    <property type="protein sequence ID" value="EOB14749.1"/>
    <property type="molecule type" value="Genomic_DNA"/>
</dbReference>
<protein>
    <submittedName>
        <fullName evidence="2">Uncharacterized protein</fullName>
    </submittedName>
</protein>
<evidence type="ECO:0000313" key="3">
    <source>
        <dbReference type="Proteomes" id="UP000016927"/>
    </source>
</evidence>
<keyword evidence="3" id="KW-1185">Reference proteome</keyword>